<dbReference type="EMBL" id="CAJVPM010002458">
    <property type="protein sequence ID" value="CAG8486630.1"/>
    <property type="molecule type" value="Genomic_DNA"/>
</dbReference>
<accession>A0ACA9KRT4</accession>
<comment type="caution">
    <text evidence="1">The sequence shown here is derived from an EMBL/GenBank/DDBJ whole genome shotgun (WGS) entry which is preliminary data.</text>
</comment>
<sequence length="100" mass="11558">MKEEDSDKDNLLSYIDTQISKYISKLTKSTPQQEVVDMPIEYEPGSWKLYIEYMYDYTDSNLSKNDLEDICRNHGLPTEGVKADLVQRLKIHSARVLASP</sequence>
<feature type="non-terminal residue" evidence="1">
    <location>
        <position position="100"/>
    </location>
</feature>
<keyword evidence="2" id="KW-1185">Reference proteome</keyword>
<protein>
    <submittedName>
        <fullName evidence="1">5686_t:CDS:1</fullName>
    </submittedName>
</protein>
<proteinExistence type="predicted"/>
<evidence type="ECO:0000313" key="1">
    <source>
        <dbReference type="EMBL" id="CAG8486630.1"/>
    </source>
</evidence>
<reference evidence="1" key="1">
    <citation type="submission" date="2021-06" db="EMBL/GenBank/DDBJ databases">
        <authorList>
            <person name="Kallberg Y."/>
            <person name="Tangrot J."/>
            <person name="Rosling A."/>
        </authorList>
    </citation>
    <scope>NUCLEOTIDE SEQUENCE</scope>
    <source>
        <strain evidence="1">AU212A</strain>
    </source>
</reference>
<gene>
    <name evidence="1" type="ORF">SCALOS_LOCUS2659</name>
</gene>
<name>A0ACA9KRT4_9GLOM</name>
<organism evidence="1 2">
    <name type="scientific">Scutellospora calospora</name>
    <dbReference type="NCBI Taxonomy" id="85575"/>
    <lineage>
        <taxon>Eukaryota</taxon>
        <taxon>Fungi</taxon>
        <taxon>Fungi incertae sedis</taxon>
        <taxon>Mucoromycota</taxon>
        <taxon>Glomeromycotina</taxon>
        <taxon>Glomeromycetes</taxon>
        <taxon>Diversisporales</taxon>
        <taxon>Gigasporaceae</taxon>
        <taxon>Scutellospora</taxon>
    </lineage>
</organism>
<evidence type="ECO:0000313" key="2">
    <source>
        <dbReference type="Proteomes" id="UP000789860"/>
    </source>
</evidence>
<dbReference type="Proteomes" id="UP000789860">
    <property type="component" value="Unassembled WGS sequence"/>
</dbReference>